<evidence type="ECO:0000259" key="7">
    <source>
        <dbReference type="PROSITE" id="PS51675"/>
    </source>
</evidence>
<keyword evidence="3" id="KW-0808">Transferase</keyword>
<dbReference type="HOGENOM" id="CLU_034384_7_0_1"/>
<evidence type="ECO:0000256" key="1">
    <source>
        <dbReference type="ARBA" id="ARBA00012797"/>
    </source>
</evidence>
<reference evidence="8 9" key="1">
    <citation type="journal article" date="2007" name="Science">
        <title>Sea anemone genome reveals ancestral eumetazoan gene repertoire and genomic organization.</title>
        <authorList>
            <person name="Putnam N.H."/>
            <person name="Srivastava M."/>
            <person name="Hellsten U."/>
            <person name="Dirks B."/>
            <person name="Chapman J."/>
            <person name="Salamov A."/>
            <person name="Terry A."/>
            <person name="Shapiro H."/>
            <person name="Lindquist E."/>
            <person name="Kapitonov V.V."/>
            <person name="Jurka J."/>
            <person name="Genikhovich G."/>
            <person name="Grigoriev I.V."/>
            <person name="Lucas S.M."/>
            <person name="Steele R.E."/>
            <person name="Finnerty J.R."/>
            <person name="Technau U."/>
            <person name="Martindale M.Q."/>
            <person name="Rokhsar D.S."/>
        </authorList>
    </citation>
    <scope>NUCLEOTIDE SEQUENCE [LARGE SCALE GENOMIC DNA]</scope>
    <source>
        <strain evidence="9">CH2 X CH6</strain>
    </source>
</reference>
<dbReference type="eggNOG" id="KOG2967">
    <property type="taxonomic scope" value="Eukaryota"/>
</dbReference>
<dbReference type="GO" id="GO:0005634">
    <property type="term" value="C:nucleus"/>
    <property type="evidence" value="ECO:0000318"/>
    <property type="project" value="GO_Central"/>
</dbReference>
<evidence type="ECO:0000256" key="6">
    <source>
        <dbReference type="SAM" id="MobiDB-lite"/>
    </source>
</evidence>
<dbReference type="PROSITE" id="PS51675">
    <property type="entry name" value="SAM_MT_TRM10"/>
    <property type="match status" value="1"/>
</dbReference>
<dbReference type="GO" id="GO:0005654">
    <property type="term" value="C:nucleoplasm"/>
    <property type="evidence" value="ECO:0000318"/>
    <property type="project" value="GO_Central"/>
</dbReference>
<accession>A7SEK2</accession>
<dbReference type="EMBL" id="DS469637">
    <property type="protein sequence ID" value="EDO37892.1"/>
    <property type="molecule type" value="Genomic_DNA"/>
</dbReference>
<dbReference type="OMA" id="FKKNDGW"/>
<dbReference type="GO" id="GO:0000049">
    <property type="term" value="F:tRNA binding"/>
    <property type="evidence" value="ECO:0000318"/>
    <property type="project" value="GO_Central"/>
</dbReference>
<sequence>LSKNQRKKLLKRQKYLEEKKDRKLKKKEKQKEKKLKRQLESGDTDPQGPIKKFKSMDSEDALPIRIVIDLNFDDLMSDRDMLKLMKQVQRCYAVNRRADHPVQMYLTSFEGKSRSRLDHIGCHYDRWDVNIKSEHLTKVFPKEDIIYLTSDSPNMLTELDMSKVYVIGGLVDHNHHKGYCYDQAVKQGFQHAQLPIGEFIKIATRKVLTVNHVFEILVRYCESKDWKEAFFHVMPQRK</sequence>
<organism evidence="8 9">
    <name type="scientific">Nematostella vectensis</name>
    <name type="common">Starlet sea anemone</name>
    <dbReference type="NCBI Taxonomy" id="45351"/>
    <lineage>
        <taxon>Eukaryota</taxon>
        <taxon>Metazoa</taxon>
        <taxon>Cnidaria</taxon>
        <taxon>Anthozoa</taxon>
        <taxon>Hexacorallia</taxon>
        <taxon>Actiniaria</taxon>
        <taxon>Edwardsiidae</taxon>
        <taxon>Nematostella</taxon>
    </lineage>
</organism>
<dbReference type="STRING" id="45351.A7SEK2"/>
<feature type="compositionally biased region" description="Basic residues" evidence="6">
    <location>
        <begin position="22"/>
        <end position="36"/>
    </location>
</feature>
<dbReference type="InterPro" id="IPR038459">
    <property type="entry name" value="MT_TRM10-typ_sf"/>
</dbReference>
<evidence type="ECO:0000256" key="4">
    <source>
        <dbReference type="ARBA" id="ARBA00022691"/>
    </source>
</evidence>
<comment type="catalytic activity">
    <reaction evidence="5">
        <text>guanosine(9) in tRNA + S-adenosyl-L-methionine = N(1)-methylguanosine(9) in tRNA + S-adenosyl-L-homocysteine + H(+)</text>
        <dbReference type="Rhea" id="RHEA:43156"/>
        <dbReference type="Rhea" id="RHEA-COMP:10367"/>
        <dbReference type="Rhea" id="RHEA-COMP:10368"/>
        <dbReference type="ChEBI" id="CHEBI:15378"/>
        <dbReference type="ChEBI" id="CHEBI:57856"/>
        <dbReference type="ChEBI" id="CHEBI:59789"/>
        <dbReference type="ChEBI" id="CHEBI:73542"/>
        <dbReference type="ChEBI" id="CHEBI:74269"/>
        <dbReference type="EC" id="2.1.1.221"/>
    </reaction>
</comment>
<dbReference type="PANTHER" id="PTHR13563:SF13">
    <property type="entry name" value="TRNA METHYLTRANSFERASE 10 HOMOLOG A"/>
    <property type="match status" value="1"/>
</dbReference>
<dbReference type="GO" id="GO:0002939">
    <property type="term" value="P:tRNA N1-guanine methylation"/>
    <property type="evidence" value="ECO:0000318"/>
    <property type="project" value="GO_Central"/>
</dbReference>
<dbReference type="PANTHER" id="PTHR13563">
    <property type="entry name" value="TRNA (GUANINE-9-) METHYLTRANSFERASE"/>
    <property type="match status" value="1"/>
</dbReference>
<feature type="region of interest" description="Disordered" evidence="6">
    <location>
        <begin position="1"/>
        <end position="54"/>
    </location>
</feature>
<keyword evidence="2" id="KW-0489">Methyltransferase</keyword>
<evidence type="ECO:0000256" key="2">
    <source>
        <dbReference type="ARBA" id="ARBA00022603"/>
    </source>
</evidence>
<dbReference type="InterPro" id="IPR007356">
    <property type="entry name" value="tRNA_m1G_MeTrfase_euk"/>
</dbReference>
<proteinExistence type="predicted"/>
<feature type="non-terminal residue" evidence="8">
    <location>
        <position position="238"/>
    </location>
</feature>
<dbReference type="EC" id="2.1.1.221" evidence="1"/>
<evidence type="ECO:0000313" key="9">
    <source>
        <dbReference type="Proteomes" id="UP000001593"/>
    </source>
</evidence>
<evidence type="ECO:0000256" key="5">
    <source>
        <dbReference type="ARBA" id="ARBA00048434"/>
    </source>
</evidence>
<dbReference type="Proteomes" id="UP000001593">
    <property type="component" value="Unassembled WGS sequence"/>
</dbReference>
<dbReference type="PhylomeDB" id="A7SEK2"/>
<gene>
    <name evidence="8" type="ORF">NEMVEDRAFT_v1g115367</name>
</gene>
<feature type="non-terminal residue" evidence="8">
    <location>
        <position position="1"/>
    </location>
</feature>
<dbReference type="Gene3D" id="3.40.1280.30">
    <property type="match status" value="1"/>
</dbReference>
<name>A7SEK2_NEMVE</name>
<evidence type="ECO:0000256" key="3">
    <source>
        <dbReference type="ARBA" id="ARBA00022679"/>
    </source>
</evidence>
<protein>
    <recommendedName>
        <fullName evidence="1">tRNA (guanine(9)-N(1))-methyltransferase</fullName>
        <ecNumber evidence="1">2.1.1.221</ecNumber>
    </recommendedName>
</protein>
<dbReference type="CDD" id="cd18101">
    <property type="entry name" value="Trm10euk_A"/>
    <property type="match status" value="1"/>
</dbReference>
<feature type="compositionally biased region" description="Basic residues" evidence="6">
    <location>
        <begin position="1"/>
        <end position="13"/>
    </location>
</feature>
<keyword evidence="4" id="KW-0949">S-adenosyl-L-methionine</keyword>
<dbReference type="FunFam" id="3.40.1280.30:FF:000001">
    <property type="entry name" value="tRNA methyltransferase 10 homolog A"/>
    <property type="match status" value="1"/>
</dbReference>
<dbReference type="GO" id="GO:0052905">
    <property type="term" value="F:tRNA (guanosine(9)-N1)-methyltransferase activity"/>
    <property type="evidence" value="ECO:0007669"/>
    <property type="project" value="UniProtKB-EC"/>
</dbReference>
<dbReference type="AlphaFoldDB" id="A7SEK2"/>
<dbReference type="KEGG" id="nve:5509429"/>
<dbReference type="OrthoDB" id="278300at2759"/>
<feature type="domain" description="SAM-dependent MTase TRM10-type" evidence="7">
    <location>
        <begin position="48"/>
        <end position="238"/>
    </location>
</feature>
<dbReference type="InParanoid" id="A7SEK2"/>
<evidence type="ECO:0000313" key="8">
    <source>
        <dbReference type="EMBL" id="EDO37892.1"/>
    </source>
</evidence>
<dbReference type="InterPro" id="IPR028564">
    <property type="entry name" value="MT_TRM10-typ"/>
</dbReference>
<keyword evidence="9" id="KW-1185">Reference proteome</keyword>